<reference evidence="1 2" key="1">
    <citation type="journal article" date="2013" name="J. Bacteriol.">
        <title>Roles of HynAB and Ech, the only two hydrogenases found in the model sulfate reducer Desulfovibrio gigas.</title>
        <authorList>
            <person name="Morais-Silva F.O."/>
            <person name="Santos C.I."/>
            <person name="Rodrigues R."/>
            <person name="Pereira I.A."/>
            <person name="Rodrigues-Pousada C."/>
        </authorList>
    </citation>
    <scope>NUCLEOTIDE SEQUENCE [LARGE SCALE GENOMIC DNA]</scope>
    <source>
        <strain evidence="2">ATCC 19364 / DSM 1382 / NCIMB 9332 / VKM B-1759</strain>
    </source>
</reference>
<proteinExistence type="predicted"/>
<sequence length="61" mass="7305">MILREGKPFYKRFSPLALSPSKNLIIFCNYNRSFWGGEVWGKNLSEGRFLPRTLFPKDFFW</sequence>
<dbReference type="Proteomes" id="UP000016587">
    <property type="component" value="Chromosome"/>
</dbReference>
<gene>
    <name evidence="1" type="ORF">DGI_0139</name>
</gene>
<accession>T2G7I2</accession>
<protein>
    <submittedName>
        <fullName evidence="1">Uncharacterized protein</fullName>
    </submittedName>
</protein>
<dbReference type="AlphaFoldDB" id="T2G7I2"/>
<keyword evidence="2" id="KW-1185">Reference proteome</keyword>
<reference evidence="2" key="2">
    <citation type="submission" date="2013-07" db="EMBL/GenBank/DDBJ databases">
        <authorList>
            <person name="Morais-Silva F.O."/>
            <person name="Rezende A.M."/>
            <person name="Pimentel C."/>
            <person name="Resende D.M."/>
            <person name="Santos C.I."/>
            <person name="Clemente C."/>
            <person name="de Oliveira L.M."/>
            <person name="da Silva S.M."/>
            <person name="Costa D.A."/>
            <person name="Varela-Raposo A."/>
            <person name="Horacio E.C.A."/>
            <person name="Matos M."/>
            <person name="Flores O."/>
            <person name="Ruiz J.C."/>
            <person name="Rodrigues-Pousada C."/>
        </authorList>
    </citation>
    <scope>NUCLEOTIDE SEQUENCE [LARGE SCALE GENOMIC DNA]</scope>
    <source>
        <strain evidence="2">ATCC 19364 / DSM 1382 / NCIMB 9332 / VKM B-1759</strain>
    </source>
</reference>
<dbReference type="HOGENOM" id="CLU_2914926_0_0_7"/>
<dbReference type="EMBL" id="CP006585">
    <property type="protein sequence ID" value="AGW12076.1"/>
    <property type="molecule type" value="Genomic_DNA"/>
</dbReference>
<evidence type="ECO:0000313" key="1">
    <source>
        <dbReference type="EMBL" id="AGW12076.1"/>
    </source>
</evidence>
<evidence type="ECO:0000313" key="2">
    <source>
        <dbReference type="Proteomes" id="UP000016587"/>
    </source>
</evidence>
<dbReference type="KEGG" id="dgg:DGI_0139"/>
<organism evidence="1 2">
    <name type="scientific">Megalodesulfovibrio gigas (strain ATCC 19364 / DSM 1382 / NCIMB 9332 / VKM B-1759)</name>
    <name type="common">Desulfovibrio gigas</name>
    <dbReference type="NCBI Taxonomy" id="1121448"/>
    <lineage>
        <taxon>Bacteria</taxon>
        <taxon>Pseudomonadati</taxon>
        <taxon>Thermodesulfobacteriota</taxon>
        <taxon>Desulfovibrionia</taxon>
        <taxon>Desulfovibrionales</taxon>
        <taxon>Desulfovibrionaceae</taxon>
        <taxon>Megalodesulfovibrio</taxon>
    </lineage>
</organism>
<name>T2G7I2_MEGG1</name>
<dbReference type="PATRIC" id="fig|1121448.10.peg.140"/>
<dbReference type="STRING" id="1121448.DGI_0139"/>